<dbReference type="Pfam" id="PF01425">
    <property type="entry name" value="Amidase"/>
    <property type="match status" value="1"/>
</dbReference>
<comment type="caution">
    <text evidence="4">The sequence shown here is derived from an EMBL/GenBank/DDBJ whole genome shotgun (WGS) entry which is preliminary data.</text>
</comment>
<evidence type="ECO:0000256" key="2">
    <source>
        <dbReference type="SAM" id="Phobius"/>
    </source>
</evidence>
<gene>
    <name evidence="4" type="ORF">GIL414_LOCUS72224</name>
</gene>
<keyword evidence="2" id="KW-0812">Transmembrane</keyword>
<keyword evidence="2" id="KW-1133">Transmembrane helix</keyword>
<dbReference type="AlphaFoldDB" id="A0A8S3HTL4"/>
<feature type="transmembrane region" description="Helical" evidence="2">
    <location>
        <begin position="7"/>
        <end position="31"/>
    </location>
</feature>
<dbReference type="EMBL" id="CAJOBJ010335913">
    <property type="protein sequence ID" value="CAF5188886.1"/>
    <property type="molecule type" value="Genomic_DNA"/>
</dbReference>
<sequence length="254" mass="28343">MDKTLKFITFLLWLIRSFLSIWIHLGFRLIYGNQKFKLPSIKNQILLQPATVVAKRIRQRQVTAYEVVFAYIDRIKSIQPFLNVYVDERFEQALNEAREIDEILDNGEPLPARWNEENSPFLGIPFAIKESMQYRGFHNSTGIAARKDFISTETATSVENMLKSGAILLCNTNVSEGCMWFESRNSLYGTTNNPYDLTRIVGGSSGGAGCIVSAAGVPFAVGADIGGSIRLPSFMNGIFGHKTSPGTDKTVLFK</sequence>
<evidence type="ECO:0000313" key="5">
    <source>
        <dbReference type="Proteomes" id="UP000681720"/>
    </source>
</evidence>
<dbReference type="InterPro" id="IPR020556">
    <property type="entry name" value="Amidase_CS"/>
</dbReference>
<dbReference type="Proteomes" id="UP000681720">
    <property type="component" value="Unassembled WGS sequence"/>
</dbReference>
<dbReference type="GO" id="GO:0012505">
    <property type="term" value="C:endomembrane system"/>
    <property type="evidence" value="ECO:0007669"/>
    <property type="project" value="TreeGrafter"/>
</dbReference>
<dbReference type="PANTHER" id="PTHR43372">
    <property type="entry name" value="FATTY-ACID AMIDE HYDROLASE"/>
    <property type="match status" value="1"/>
</dbReference>
<proteinExistence type="inferred from homology"/>
<accession>A0A8S3HTL4</accession>
<dbReference type="InterPro" id="IPR023631">
    <property type="entry name" value="Amidase_dom"/>
</dbReference>
<evidence type="ECO:0000256" key="1">
    <source>
        <dbReference type="ARBA" id="ARBA00009199"/>
    </source>
</evidence>
<dbReference type="InterPro" id="IPR036928">
    <property type="entry name" value="AS_sf"/>
</dbReference>
<reference evidence="4" key="1">
    <citation type="submission" date="2021-02" db="EMBL/GenBank/DDBJ databases">
        <authorList>
            <person name="Nowell W R."/>
        </authorList>
    </citation>
    <scope>NUCLEOTIDE SEQUENCE</scope>
</reference>
<dbReference type="PANTHER" id="PTHR43372:SF4">
    <property type="entry name" value="FATTY-ACID AMIDE HYDROLASE 2"/>
    <property type="match status" value="1"/>
</dbReference>
<dbReference type="Gene3D" id="3.90.1300.10">
    <property type="entry name" value="Amidase signature (AS) domain"/>
    <property type="match status" value="1"/>
</dbReference>
<dbReference type="SUPFAM" id="SSF75304">
    <property type="entry name" value="Amidase signature (AS) enzymes"/>
    <property type="match status" value="1"/>
</dbReference>
<keyword evidence="2" id="KW-0472">Membrane</keyword>
<evidence type="ECO:0000259" key="3">
    <source>
        <dbReference type="Pfam" id="PF01425"/>
    </source>
</evidence>
<organism evidence="4 5">
    <name type="scientific">Rotaria magnacalcarata</name>
    <dbReference type="NCBI Taxonomy" id="392030"/>
    <lineage>
        <taxon>Eukaryota</taxon>
        <taxon>Metazoa</taxon>
        <taxon>Spiralia</taxon>
        <taxon>Gnathifera</taxon>
        <taxon>Rotifera</taxon>
        <taxon>Eurotatoria</taxon>
        <taxon>Bdelloidea</taxon>
        <taxon>Philodinida</taxon>
        <taxon>Philodinidae</taxon>
        <taxon>Rotaria</taxon>
    </lineage>
</organism>
<feature type="domain" description="Amidase" evidence="3">
    <location>
        <begin position="66"/>
        <end position="246"/>
    </location>
</feature>
<dbReference type="InterPro" id="IPR052739">
    <property type="entry name" value="FAAH2"/>
</dbReference>
<dbReference type="PROSITE" id="PS00571">
    <property type="entry name" value="AMIDASES"/>
    <property type="match status" value="1"/>
</dbReference>
<name>A0A8S3HTL4_9BILA</name>
<protein>
    <recommendedName>
        <fullName evidence="3">Amidase domain-containing protein</fullName>
    </recommendedName>
</protein>
<comment type="similarity">
    <text evidence="1">Belongs to the amidase family.</text>
</comment>
<evidence type="ECO:0000313" key="4">
    <source>
        <dbReference type="EMBL" id="CAF5188886.1"/>
    </source>
</evidence>